<name>A0A4V1RYK1_FUSOX</name>
<comment type="caution">
    <text evidence="1">The sequence shown here is derived from an EMBL/GenBank/DDBJ whole genome shotgun (WGS) entry which is preliminary data.</text>
</comment>
<protein>
    <submittedName>
        <fullName evidence="1">Uncharacterized protein</fullName>
    </submittedName>
</protein>
<dbReference type="AlphaFoldDB" id="A0A4V1RYK1"/>
<evidence type="ECO:0000313" key="1">
    <source>
        <dbReference type="EMBL" id="RYC81886.1"/>
    </source>
</evidence>
<dbReference type="EMBL" id="MQTW01000214">
    <property type="protein sequence ID" value="RYC81886.1"/>
    <property type="molecule type" value="Genomic_DNA"/>
</dbReference>
<reference evidence="1 2" key="1">
    <citation type="submission" date="2016-12" db="EMBL/GenBank/DDBJ databases">
        <title>Draft genome sequence of Fusarium oxysporum causing rot on Narcissus.</title>
        <authorList>
            <person name="Armitage A.D."/>
            <person name="Taylor A."/>
            <person name="Clarkson J.P."/>
            <person name="Harrison R.J."/>
            <person name="Jackson A.C."/>
        </authorList>
    </citation>
    <scope>NUCLEOTIDE SEQUENCE [LARGE SCALE GENOMIC DNA]</scope>
    <source>
        <strain evidence="1 2">N139</strain>
    </source>
</reference>
<gene>
    <name evidence="1" type="ORF">BFJ63_vAg15233</name>
</gene>
<organism evidence="1 2">
    <name type="scientific">Fusarium oxysporum f. sp. narcissi</name>
    <dbReference type="NCBI Taxonomy" id="451672"/>
    <lineage>
        <taxon>Eukaryota</taxon>
        <taxon>Fungi</taxon>
        <taxon>Dikarya</taxon>
        <taxon>Ascomycota</taxon>
        <taxon>Pezizomycotina</taxon>
        <taxon>Sordariomycetes</taxon>
        <taxon>Hypocreomycetidae</taxon>
        <taxon>Hypocreales</taxon>
        <taxon>Nectriaceae</taxon>
        <taxon>Fusarium</taxon>
        <taxon>Fusarium oxysporum species complex</taxon>
    </lineage>
</organism>
<evidence type="ECO:0000313" key="2">
    <source>
        <dbReference type="Proteomes" id="UP000290540"/>
    </source>
</evidence>
<sequence>MPEFTLDPPTHLIDVPAGRSSERYYIPIRNLSYVVAKELLTCLAQDCPIIDSQFHNEGKSGWICLKSEKEFDKAISWLQKAKQHYPRLEYSAANLTWSIRLEVVDQTSIQPWFIKLTSVRSEKMPRRNNGRTDWIRIGLPRVRIAKIQGILLTGLSDCPNINELRLWMSSRLGVDNLLAVTARTIHVGMFDVFTVMCKLAMTKDMSPDRIVYGLDGGMFGYQVVRAFAERRNGDGAASKTASRQNPEPVVVIGSSKLPVYWPSMVSGWR</sequence>
<accession>A0A4V1RYK1</accession>
<proteinExistence type="predicted"/>
<dbReference type="Proteomes" id="UP000290540">
    <property type="component" value="Unassembled WGS sequence"/>
</dbReference>